<sequence>MLAIAILLLAIMPLLVAHLRARTAGQMVAIAAASADGAACQRPKAGSGYDRTIIGAALIGLDIAAPAMAAITAMAAMTIPSAMTIVLVAVMVIAPV</sequence>
<gene>
    <name evidence="2" type="ORF">GCM10007420_16910</name>
</gene>
<keyword evidence="1" id="KW-0472">Membrane</keyword>
<keyword evidence="3" id="KW-1185">Reference proteome</keyword>
<keyword evidence="1" id="KW-0812">Transmembrane</keyword>
<evidence type="ECO:0000256" key="1">
    <source>
        <dbReference type="SAM" id="Phobius"/>
    </source>
</evidence>
<accession>A0ABQ1XRP2</accession>
<dbReference type="EMBL" id="BMFS01000007">
    <property type="protein sequence ID" value="GGH01470.1"/>
    <property type="molecule type" value="Genomic_DNA"/>
</dbReference>
<evidence type="ECO:0000313" key="3">
    <source>
        <dbReference type="Proteomes" id="UP000648722"/>
    </source>
</evidence>
<evidence type="ECO:0000313" key="2">
    <source>
        <dbReference type="EMBL" id="GGH01470.1"/>
    </source>
</evidence>
<reference evidence="3" key="1">
    <citation type="journal article" date="2019" name="Int. J. Syst. Evol. Microbiol.">
        <title>The Global Catalogue of Microorganisms (GCM) 10K type strain sequencing project: providing services to taxonomists for standard genome sequencing and annotation.</title>
        <authorList>
            <consortium name="The Broad Institute Genomics Platform"/>
            <consortium name="The Broad Institute Genome Sequencing Center for Infectious Disease"/>
            <person name="Wu L."/>
            <person name="Ma J."/>
        </authorList>
    </citation>
    <scope>NUCLEOTIDE SEQUENCE [LARGE SCALE GENOMIC DNA]</scope>
    <source>
        <strain evidence="3">CGMCC 1.12766</strain>
    </source>
</reference>
<comment type="caution">
    <text evidence="2">The sequence shown here is derived from an EMBL/GenBank/DDBJ whole genome shotgun (WGS) entry which is preliminary data.</text>
</comment>
<organism evidence="2 3">
    <name type="scientific">Glycocaulis albus</name>
    <dbReference type="NCBI Taxonomy" id="1382801"/>
    <lineage>
        <taxon>Bacteria</taxon>
        <taxon>Pseudomonadati</taxon>
        <taxon>Pseudomonadota</taxon>
        <taxon>Alphaproteobacteria</taxon>
        <taxon>Maricaulales</taxon>
        <taxon>Maricaulaceae</taxon>
        <taxon>Glycocaulis</taxon>
    </lineage>
</organism>
<protein>
    <submittedName>
        <fullName evidence="2">Uncharacterized protein</fullName>
    </submittedName>
</protein>
<dbReference type="Proteomes" id="UP000648722">
    <property type="component" value="Unassembled WGS sequence"/>
</dbReference>
<name>A0ABQ1XRP2_9PROT</name>
<feature type="transmembrane region" description="Helical" evidence="1">
    <location>
        <begin position="67"/>
        <end position="94"/>
    </location>
</feature>
<proteinExistence type="predicted"/>
<keyword evidence="1" id="KW-1133">Transmembrane helix</keyword>